<gene>
    <name evidence="1" type="ordered locus">Bsel_0926</name>
</gene>
<protein>
    <recommendedName>
        <fullName evidence="3">Zinc finger protein</fullName>
    </recommendedName>
</protein>
<organism evidence="1 2">
    <name type="scientific">Bacillus selenitireducens (strain ATCC 700615 / DSM 15326 / MLS10)</name>
    <dbReference type="NCBI Taxonomy" id="439292"/>
    <lineage>
        <taxon>Bacteria</taxon>
        <taxon>Bacillati</taxon>
        <taxon>Bacillota</taxon>
        <taxon>Bacilli</taxon>
        <taxon>Bacillales</taxon>
        <taxon>Bacillaceae</taxon>
        <taxon>Salisediminibacterium</taxon>
    </lineage>
</organism>
<dbReference type="STRING" id="439292.Bsel_0926"/>
<dbReference type="EMBL" id="CP001791">
    <property type="protein sequence ID" value="ADH98448.1"/>
    <property type="molecule type" value="Genomic_DNA"/>
</dbReference>
<dbReference type="InterPro" id="IPR036593">
    <property type="entry name" value="CPE0013-like_sf"/>
</dbReference>
<dbReference type="Pfam" id="PF07892">
    <property type="entry name" value="DUF1667"/>
    <property type="match status" value="1"/>
</dbReference>
<dbReference type="HOGENOM" id="CLU_148086_0_0_9"/>
<dbReference type="eggNOG" id="COG3862">
    <property type="taxonomic scope" value="Bacteria"/>
</dbReference>
<dbReference type="PANTHER" id="PTHR39450">
    <property type="entry name" value="MOLYBDOPTERIN OXIDOREDUCTASE, 4FE-4S CLUSTER-BINDING SUBUNIT"/>
    <property type="match status" value="1"/>
</dbReference>
<accession>D6Y057</accession>
<sequence length="135" mass="14776">MMTHELTCITCPIGCRLEIEENVIDGERQFDVSGNTCKRGETYAVNELTNPTRMVTTTVRIKGSHLRRIPVKTVEPIPKGDIMACMAELNEIVLEAPVACGDVVLEHVCGSGIAVVTTRSMERVERGSCQTVQAD</sequence>
<dbReference type="InterPro" id="IPR012460">
    <property type="entry name" value="DUF1667"/>
</dbReference>
<dbReference type="PANTHER" id="PTHR39450:SF1">
    <property type="entry name" value="DUF1667 DOMAIN-CONTAINING PROTEIN"/>
    <property type="match status" value="1"/>
</dbReference>
<name>D6Y057_BACIE</name>
<dbReference type="SUPFAM" id="SSF160148">
    <property type="entry name" value="CPE0013-like"/>
    <property type="match status" value="1"/>
</dbReference>
<reference evidence="1" key="1">
    <citation type="submission" date="2009-10" db="EMBL/GenBank/DDBJ databases">
        <title>Complete sequence of Bacillus selenitireducens MLS10.</title>
        <authorList>
            <consortium name="US DOE Joint Genome Institute"/>
            <person name="Lucas S."/>
            <person name="Copeland A."/>
            <person name="Lapidus A."/>
            <person name="Glavina del Rio T."/>
            <person name="Dalin E."/>
            <person name="Tice H."/>
            <person name="Bruce D."/>
            <person name="Goodwin L."/>
            <person name="Pitluck S."/>
            <person name="Sims D."/>
            <person name="Brettin T."/>
            <person name="Detter J.C."/>
            <person name="Han C."/>
            <person name="Larimer F."/>
            <person name="Land M."/>
            <person name="Hauser L."/>
            <person name="Kyrpides N."/>
            <person name="Ovchinnikova G."/>
            <person name="Stolz J."/>
        </authorList>
    </citation>
    <scope>NUCLEOTIDE SEQUENCE [LARGE SCALE GENOMIC DNA]</scope>
    <source>
        <strain evidence="1">MLS10</strain>
    </source>
</reference>
<evidence type="ECO:0008006" key="3">
    <source>
        <dbReference type="Google" id="ProtNLM"/>
    </source>
</evidence>
<dbReference type="AlphaFoldDB" id="D6Y057"/>
<dbReference type="RefSeq" id="WP_013171873.1">
    <property type="nucleotide sequence ID" value="NC_014219.1"/>
</dbReference>
<dbReference type="KEGG" id="bse:Bsel_0926"/>
<proteinExistence type="predicted"/>
<dbReference type="Proteomes" id="UP000000271">
    <property type="component" value="Chromosome"/>
</dbReference>
<evidence type="ECO:0000313" key="2">
    <source>
        <dbReference type="Proteomes" id="UP000000271"/>
    </source>
</evidence>
<dbReference type="Gene3D" id="3.10.530.10">
    <property type="entry name" value="CPE0013-like"/>
    <property type="match status" value="1"/>
</dbReference>
<evidence type="ECO:0000313" key="1">
    <source>
        <dbReference type="EMBL" id="ADH98448.1"/>
    </source>
</evidence>
<keyword evidence="2" id="KW-1185">Reference proteome</keyword>